<dbReference type="STRING" id="1156985.SAMN04488118_107139"/>
<dbReference type="RefSeq" id="WP_090219427.1">
    <property type="nucleotide sequence ID" value="NZ_CANLDO010000005.1"/>
</dbReference>
<protein>
    <submittedName>
        <fullName evidence="1">MSMEG_0570 family protein</fullName>
    </submittedName>
</protein>
<dbReference type="OrthoDB" id="195104at2"/>
<dbReference type="EMBL" id="FMWG01000007">
    <property type="protein sequence ID" value="SCZ67875.1"/>
    <property type="molecule type" value="Genomic_DNA"/>
</dbReference>
<keyword evidence="2" id="KW-1185">Reference proteome</keyword>
<accession>A0A1G5R1A0</accession>
<evidence type="ECO:0000313" key="1">
    <source>
        <dbReference type="EMBL" id="SCZ67875.1"/>
    </source>
</evidence>
<gene>
    <name evidence="1" type="ORF">SAMN04488118_107139</name>
</gene>
<organism evidence="1 2">
    <name type="scientific">Epibacterium ulvae</name>
    <dbReference type="NCBI Taxonomy" id="1156985"/>
    <lineage>
        <taxon>Bacteria</taxon>
        <taxon>Pseudomonadati</taxon>
        <taxon>Pseudomonadota</taxon>
        <taxon>Alphaproteobacteria</taxon>
        <taxon>Rhodobacterales</taxon>
        <taxon>Roseobacteraceae</taxon>
        <taxon>Epibacterium</taxon>
    </lineage>
</organism>
<dbReference type="InterPro" id="IPR023846">
    <property type="entry name" value="CHP04042_MSMEG0570"/>
</dbReference>
<dbReference type="AlphaFoldDB" id="A0A1G5R1A0"/>
<proteinExistence type="predicted"/>
<reference evidence="1 2" key="1">
    <citation type="submission" date="2016-10" db="EMBL/GenBank/DDBJ databases">
        <authorList>
            <person name="de Groot N.N."/>
        </authorList>
    </citation>
    <scope>NUCLEOTIDE SEQUENCE [LARGE SCALE GENOMIC DNA]</scope>
    <source>
        <strain evidence="1 2">U95</strain>
    </source>
</reference>
<dbReference type="Proteomes" id="UP000198767">
    <property type="component" value="Unassembled WGS sequence"/>
</dbReference>
<name>A0A1G5R1A0_9RHOB</name>
<dbReference type="NCBIfam" id="TIGR04042">
    <property type="entry name" value="MSMEG_0570_fam"/>
    <property type="match status" value="1"/>
</dbReference>
<evidence type="ECO:0000313" key="2">
    <source>
        <dbReference type="Proteomes" id="UP000198767"/>
    </source>
</evidence>
<sequence length="92" mass="10209">MPETRFSVRWPDGEVEHCYSPSTVVRQYLTADTTYALDEFVSLCREALDSASLRVKAKYGSRCGHADAQLSQIERKASTYSAPADVTCLSIT</sequence>